<dbReference type="RefSeq" id="WP_124976874.1">
    <property type="nucleotide sequence ID" value="NZ_BDQK01000003.1"/>
</dbReference>
<dbReference type="AlphaFoldDB" id="A0A401IE43"/>
<evidence type="ECO:0000313" key="4">
    <source>
        <dbReference type="Proteomes" id="UP000287247"/>
    </source>
</evidence>
<dbReference type="InterPro" id="IPR007712">
    <property type="entry name" value="RelE/ParE_toxin"/>
</dbReference>
<dbReference type="PANTHER" id="PTHR33755">
    <property type="entry name" value="TOXIN PARE1-RELATED"/>
    <property type="match status" value="1"/>
</dbReference>
<keyword evidence="2" id="KW-1277">Toxin-antitoxin system</keyword>
<evidence type="ECO:0000256" key="1">
    <source>
        <dbReference type="ARBA" id="ARBA00006226"/>
    </source>
</evidence>
<dbReference type="Gene3D" id="3.30.2310.20">
    <property type="entry name" value="RelE-like"/>
    <property type="match status" value="1"/>
</dbReference>
<comment type="caution">
    <text evidence="3">The sequence shown here is derived from an EMBL/GenBank/DDBJ whole genome shotgun (WGS) entry which is preliminary data.</text>
</comment>
<gene>
    <name evidence="3" type="ORF">AsFPU1_0944</name>
</gene>
<dbReference type="OrthoDB" id="9798046at2"/>
<evidence type="ECO:0000256" key="2">
    <source>
        <dbReference type="ARBA" id="ARBA00022649"/>
    </source>
</evidence>
<keyword evidence="4" id="KW-1185">Reference proteome</keyword>
<protein>
    <submittedName>
        <fullName evidence="3">Plasmid stabilization system</fullName>
    </submittedName>
</protein>
<accession>A0A401IE43</accession>
<dbReference type="Proteomes" id="UP000287247">
    <property type="component" value="Unassembled WGS sequence"/>
</dbReference>
<dbReference type="PANTHER" id="PTHR33755:SF6">
    <property type="entry name" value="PLASMID STABILIZATION SYSTEM PROTEIN"/>
    <property type="match status" value="1"/>
</dbReference>
<sequence>MAKYSISEEAIRDLDEISDYFALQSLEAGESFIRRFADKCRNLVNFPNMGRSYTEIMPNLRGIPLDNYIILYQVIKEEIEIVRVVSGYRDLGILFDDHE</sequence>
<name>A0A401IE43_APHSA</name>
<proteinExistence type="inferred from homology"/>
<dbReference type="Pfam" id="PF05016">
    <property type="entry name" value="ParE_toxin"/>
    <property type="match status" value="1"/>
</dbReference>
<dbReference type="InterPro" id="IPR035093">
    <property type="entry name" value="RelE/ParE_toxin_dom_sf"/>
</dbReference>
<reference evidence="4" key="1">
    <citation type="submission" date="2017-05" db="EMBL/GenBank/DDBJ databases">
        <title>Physiological properties and genetic analysis related to exopolysaccharide production of fresh-water unicellular cyanobacterium Aphanothece sacrum, Suizenji Nori, that has been cultured as a food source in Japan.</title>
        <authorList>
            <person name="Kanesaki Y."/>
            <person name="Yoshikawa S."/>
            <person name="Ohki K."/>
        </authorList>
    </citation>
    <scope>NUCLEOTIDE SEQUENCE [LARGE SCALE GENOMIC DNA]</scope>
    <source>
        <strain evidence="4">FPU1</strain>
    </source>
</reference>
<dbReference type="InterPro" id="IPR051803">
    <property type="entry name" value="TA_system_RelE-like_toxin"/>
</dbReference>
<dbReference type="EMBL" id="BDQK01000003">
    <property type="protein sequence ID" value="GBF79548.1"/>
    <property type="molecule type" value="Genomic_DNA"/>
</dbReference>
<comment type="similarity">
    <text evidence="1">Belongs to the RelE toxin family.</text>
</comment>
<organism evidence="3 4">
    <name type="scientific">Aphanothece sacrum FPU1</name>
    <dbReference type="NCBI Taxonomy" id="1920663"/>
    <lineage>
        <taxon>Bacteria</taxon>
        <taxon>Bacillati</taxon>
        <taxon>Cyanobacteriota</taxon>
        <taxon>Cyanophyceae</taxon>
        <taxon>Oscillatoriophycideae</taxon>
        <taxon>Chroococcales</taxon>
        <taxon>Aphanothecaceae</taxon>
        <taxon>Aphanothece</taxon>
    </lineage>
</organism>
<evidence type="ECO:0000313" key="3">
    <source>
        <dbReference type="EMBL" id="GBF79548.1"/>
    </source>
</evidence>